<dbReference type="Proteomes" id="UP000826656">
    <property type="component" value="Unassembled WGS sequence"/>
</dbReference>
<proteinExistence type="predicted"/>
<sequence length="114" mass="12739">MPNTRSKGAPLIPYDPKVSKTIRKMVNAQEIETQSQRLRHDVETYARAAQQNVNEPPWVLEENEGVEEIAPHQHQPKAPRGQPQELAHIIFEKDDLELDGAGSTGAIVLTMLPP</sequence>
<evidence type="ECO:0008006" key="3">
    <source>
        <dbReference type="Google" id="ProtNLM"/>
    </source>
</evidence>
<dbReference type="EMBL" id="JAIVGD010000005">
    <property type="protein sequence ID" value="KAH0773410.1"/>
    <property type="molecule type" value="Genomic_DNA"/>
</dbReference>
<keyword evidence="2" id="KW-1185">Reference proteome</keyword>
<gene>
    <name evidence="1" type="ORF">KY290_010547</name>
</gene>
<name>A0ABQ7VY47_SOLTU</name>
<reference evidence="1 2" key="1">
    <citation type="journal article" date="2021" name="bioRxiv">
        <title>Chromosome-scale and haplotype-resolved genome assembly of a tetraploid potato cultivar.</title>
        <authorList>
            <person name="Sun H."/>
            <person name="Jiao W.-B."/>
            <person name="Krause K."/>
            <person name="Campoy J.A."/>
            <person name="Goel M."/>
            <person name="Folz-Donahue K."/>
            <person name="Kukat C."/>
            <person name="Huettel B."/>
            <person name="Schneeberger K."/>
        </authorList>
    </citation>
    <scope>NUCLEOTIDE SEQUENCE [LARGE SCALE GENOMIC DNA]</scope>
    <source>
        <strain evidence="1">SolTubOtavaFocal</strain>
        <tissue evidence="1">Leaves</tissue>
    </source>
</reference>
<organism evidence="1 2">
    <name type="scientific">Solanum tuberosum</name>
    <name type="common">Potato</name>
    <dbReference type="NCBI Taxonomy" id="4113"/>
    <lineage>
        <taxon>Eukaryota</taxon>
        <taxon>Viridiplantae</taxon>
        <taxon>Streptophyta</taxon>
        <taxon>Embryophyta</taxon>
        <taxon>Tracheophyta</taxon>
        <taxon>Spermatophyta</taxon>
        <taxon>Magnoliopsida</taxon>
        <taxon>eudicotyledons</taxon>
        <taxon>Gunneridae</taxon>
        <taxon>Pentapetalae</taxon>
        <taxon>asterids</taxon>
        <taxon>lamiids</taxon>
        <taxon>Solanales</taxon>
        <taxon>Solanaceae</taxon>
        <taxon>Solanoideae</taxon>
        <taxon>Solaneae</taxon>
        <taxon>Solanum</taxon>
    </lineage>
</organism>
<evidence type="ECO:0000313" key="1">
    <source>
        <dbReference type="EMBL" id="KAH0773410.1"/>
    </source>
</evidence>
<comment type="caution">
    <text evidence="1">The sequence shown here is derived from an EMBL/GenBank/DDBJ whole genome shotgun (WGS) entry which is preliminary data.</text>
</comment>
<accession>A0ABQ7VY47</accession>
<protein>
    <recommendedName>
        <fullName evidence="3">Integrase core domain containing protein</fullName>
    </recommendedName>
</protein>
<evidence type="ECO:0000313" key="2">
    <source>
        <dbReference type="Proteomes" id="UP000826656"/>
    </source>
</evidence>